<dbReference type="Gene3D" id="3.40.50.300">
    <property type="entry name" value="P-loop containing nucleotide triphosphate hydrolases"/>
    <property type="match status" value="1"/>
</dbReference>
<evidence type="ECO:0000259" key="5">
    <source>
        <dbReference type="PROSITE" id="PS50893"/>
    </source>
</evidence>
<dbReference type="InterPro" id="IPR027417">
    <property type="entry name" value="P-loop_NTPase"/>
</dbReference>
<name>A0ABT2F378_9STAP</name>
<proteinExistence type="inferred from homology"/>
<dbReference type="PROSITE" id="PS50893">
    <property type="entry name" value="ABC_TRANSPORTER_2"/>
    <property type="match status" value="1"/>
</dbReference>
<dbReference type="Proteomes" id="UP001205609">
    <property type="component" value="Unassembled WGS sequence"/>
</dbReference>
<accession>A0ABT2F378</accession>
<dbReference type="EMBL" id="JANUXY010000008">
    <property type="protein sequence ID" value="MCS4486923.1"/>
    <property type="molecule type" value="Genomic_DNA"/>
</dbReference>
<comment type="similarity">
    <text evidence="1">Belongs to the ABC transporter superfamily.</text>
</comment>
<dbReference type="RefSeq" id="WP_259200521.1">
    <property type="nucleotide sequence ID" value="NZ_JANUXY010000008.1"/>
</dbReference>
<dbReference type="SMART" id="SM00382">
    <property type="entry name" value="AAA"/>
    <property type="match status" value="1"/>
</dbReference>
<dbReference type="InterPro" id="IPR003593">
    <property type="entry name" value="AAA+_ATPase"/>
</dbReference>
<dbReference type="PANTHER" id="PTHR43335">
    <property type="entry name" value="ABC TRANSPORTER, ATP-BINDING PROTEIN"/>
    <property type="match status" value="1"/>
</dbReference>
<evidence type="ECO:0000256" key="2">
    <source>
        <dbReference type="ARBA" id="ARBA00022448"/>
    </source>
</evidence>
<evidence type="ECO:0000313" key="6">
    <source>
        <dbReference type="EMBL" id="MCS4486923.1"/>
    </source>
</evidence>
<dbReference type="InterPro" id="IPR017871">
    <property type="entry name" value="ABC_transporter-like_CS"/>
</dbReference>
<evidence type="ECO:0000313" key="7">
    <source>
        <dbReference type="Proteomes" id="UP001205609"/>
    </source>
</evidence>
<keyword evidence="7" id="KW-1185">Reference proteome</keyword>
<dbReference type="GO" id="GO:0005524">
    <property type="term" value="F:ATP binding"/>
    <property type="evidence" value="ECO:0007669"/>
    <property type="project" value="UniProtKB-KW"/>
</dbReference>
<protein>
    <submittedName>
        <fullName evidence="6">ATP-binding cassette domain-containing protein</fullName>
    </submittedName>
</protein>
<feature type="domain" description="ABC transporter" evidence="5">
    <location>
        <begin position="5"/>
        <end position="226"/>
    </location>
</feature>
<comment type="caution">
    <text evidence="6">The sequence shown here is derived from an EMBL/GenBank/DDBJ whole genome shotgun (WGS) entry which is preliminary data.</text>
</comment>
<keyword evidence="4 6" id="KW-0067">ATP-binding</keyword>
<organism evidence="6 7">
    <name type="scientific">Staphylococcus americanisciuri</name>
    <dbReference type="NCBI Taxonomy" id="2973940"/>
    <lineage>
        <taxon>Bacteria</taxon>
        <taxon>Bacillati</taxon>
        <taxon>Bacillota</taxon>
        <taxon>Bacilli</taxon>
        <taxon>Bacillales</taxon>
        <taxon>Staphylococcaceae</taxon>
        <taxon>Staphylococcus</taxon>
    </lineage>
</organism>
<gene>
    <name evidence="6" type="ORF">NXS11_08440</name>
</gene>
<reference evidence="6 7" key="1">
    <citation type="journal article" date="2023" name="Int. J. Syst. Evol. Microbiol.">
        <title>Streptococcus sciuri sp. nov., Staphylococcus marylandisciuri sp. nov. and Staphylococcus americanisciuri sp. nov., isolated from faeces of eastern grey squirrel (Sciurus carolinensis).</title>
        <authorList>
            <person name="Volokhov D.V."/>
            <person name="Zagorodnyaya T.A."/>
            <person name="Furtak V.A."/>
            <person name="Nattanmai G."/>
            <person name="Randall L."/>
            <person name="Jose S."/>
            <person name="Gao Y."/>
            <person name="Eisenberg T."/>
            <person name="Delmonte P."/>
            <person name="Blom J."/>
            <person name="Mitchell K.K."/>
        </authorList>
    </citation>
    <scope>NUCLEOTIDE SEQUENCE [LARGE SCALE GENOMIC DNA]</scope>
    <source>
        <strain evidence="6 7">GRT3</strain>
    </source>
</reference>
<evidence type="ECO:0000256" key="3">
    <source>
        <dbReference type="ARBA" id="ARBA00022741"/>
    </source>
</evidence>
<dbReference type="Pfam" id="PF00005">
    <property type="entry name" value="ABC_tran"/>
    <property type="match status" value="1"/>
</dbReference>
<dbReference type="InterPro" id="IPR003439">
    <property type="entry name" value="ABC_transporter-like_ATP-bd"/>
</dbReference>
<dbReference type="SUPFAM" id="SSF52540">
    <property type="entry name" value="P-loop containing nucleoside triphosphate hydrolases"/>
    <property type="match status" value="1"/>
</dbReference>
<keyword evidence="2" id="KW-0813">Transport</keyword>
<evidence type="ECO:0000256" key="1">
    <source>
        <dbReference type="ARBA" id="ARBA00005417"/>
    </source>
</evidence>
<keyword evidence="3" id="KW-0547">Nucleotide-binding</keyword>
<sequence length="233" mass="25961">MRYILEAKNISKQYGKELVVNNVNIHVEENTIYGLVGPNGAGKSTILKMITGNTKHTHGSILYMGKQNIKTITIGSLIEEPAIYKNLTAEENLMVFAKLFNVPLNRIQEVLKIVNLKNTKNKKTAQFSLGMKQRLGIAMALLTSPKLLVLDEPTNGLDPVGIKELRELIKSFPEIGITVIVSSHNLAEIQHMTKFVGILNQGTLKYEGQIPENLDLENFFLNILYGEACENNV</sequence>
<dbReference type="PANTHER" id="PTHR43335:SF8">
    <property type="entry name" value="ABC TRANSPORTER, ATP-BINDING PROTEIN"/>
    <property type="match status" value="1"/>
</dbReference>
<evidence type="ECO:0000256" key="4">
    <source>
        <dbReference type="ARBA" id="ARBA00022840"/>
    </source>
</evidence>
<dbReference type="PROSITE" id="PS00211">
    <property type="entry name" value="ABC_TRANSPORTER_1"/>
    <property type="match status" value="1"/>
</dbReference>